<comment type="caution">
    <text evidence="2">The sequence shown here is derived from an EMBL/GenBank/DDBJ whole genome shotgun (WGS) entry which is preliminary data.</text>
</comment>
<dbReference type="InterPro" id="IPR036779">
    <property type="entry name" value="LysM_dom_sf"/>
</dbReference>
<dbReference type="Pfam" id="PF01476">
    <property type="entry name" value="LysM"/>
    <property type="match status" value="2"/>
</dbReference>
<gene>
    <name evidence="2" type="ORF">DW663_06605</name>
</gene>
<reference evidence="2 3" key="1">
    <citation type="submission" date="2018-08" db="EMBL/GenBank/DDBJ databases">
        <title>A genome reference for cultivated species of the human gut microbiota.</title>
        <authorList>
            <person name="Zou Y."/>
            <person name="Xue W."/>
            <person name="Luo G."/>
        </authorList>
    </citation>
    <scope>NUCLEOTIDE SEQUENCE [LARGE SCALE GENOMIC DNA]</scope>
    <source>
        <strain evidence="2 3">AM25-1</strain>
    </source>
</reference>
<dbReference type="CDD" id="cd00118">
    <property type="entry name" value="LysM"/>
    <property type="match status" value="2"/>
</dbReference>
<evidence type="ECO:0000313" key="3">
    <source>
        <dbReference type="Proteomes" id="UP000284676"/>
    </source>
</evidence>
<dbReference type="AlphaFoldDB" id="A0A414PVC0"/>
<evidence type="ECO:0000259" key="1">
    <source>
        <dbReference type="PROSITE" id="PS51782"/>
    </source>
</evidence>
<name>A0A414PVC0_FUSMR</name>
<dbReference type="SUPFAM" id="SSF54106">
    <property type="entry name" value="LysM domain"/>
    <property type="match status" value="2"/>
</dbReference>
<feature type="domain" description="LysM" evidence="1">
    <location>
        <begin position="111"/>
        <end position="155"/>
    </location>
</feature>
<proteinExistence type="predicted"/>
<sequence length="156" mass="18578">MKKLILIFYVIISFKTLSVENLRFEVEKVDENLVLVNIVGVEKKEIKNDFEEYPYHKVRKGEYLNKIAKDYQKRPAKLVQINELKNPNLIYPKQKIYLEKKKSIDIEKIPKYHIVQRGENIISIALEYELDWKQILRLNSLESVTDIYPGQKIVLK</sequence>
<feature type="domain" description="LysM" evidence="1">
    <location>
        <begin position="54"/>
        <end position="98"/>
    </location>
</feature>
<evidence type="ECO:0000313" key="2">
    <source>
        <dbReference type="EMBL" id="RHF72523.1"/>
    </source>
</evidence>
<dbReference type="PANTHER" id="PTHR33734:SF22">
    <property type="entry name" value="MEMBRANE-BOUND LYTIC MUREIN TRANSGLYCOSYLASE D"/>
    <property type="match status" value="1"/>
</dbReference>
<dbReference type="Gene3D" id="3.10.350.10">
    <property type="entry name" value="LysM domain"/>
    <property type="match status" value="2"/>
</dbReference>
<organism evidence="2 3">
    <name type="scientific">Fusobacterium mortiferum</name>
    <dbReference type="NCBI Taxonomy" id="850"/>
    <lineage>
        <taxon>Bacteria</taxon>
        <taxon>Fusobacteriati</taxon>
        <taxon>Fusobacteriota</taxon>
        <taxon>Fusobacteriia</taxon>
        <taxon>Fusobacteriales</taxon>
        <taxon>Fusobacteriaceae</taxon>
        <taxon>Fusobacterium</taxon>
    </lineage>
</organism>
<dbReference type="SMART" id="SM00257">
    <property type="entry name" value="LysM"/>
    <property type="match status" value="2"/>
</dbReference>
<dbReference type="InterPro" id="IPR018392">
    <property type="entry name" value="LysM"/>
</dbReference>
<dbReference type="PANTHER" id="PTHR33734">
    <property type="entry name" value="LYSM DOMAIN-CONTAINING GPI-ANCHORED PROTEIN 2"/>
    <property type="match status" value="1"/>
</dbReference>
<accession>A0A414PVC0</accession>
<dbReference type="Proteomes" id="UP000284676">
    <property type="component" value="Unassembled WGS sequence"/>
</dbReference>
<dbReference type="RefSeq" id="WP_118234346.1">
    <property type="nucleotide sequence ID" value="NZ_JADYUG010000004.1"/>
</dbReference>
<protein>
    <submittedName>
        <fullName evidence="2">LysM domain-containing protein</fullName>
    </submittedName>
</protein>
<dbReference type="EMBL" id="QRHL01000008">
    <property type="protein sequence ID" value="RHF72523.1"/>
    <property type="molecule type" value="Genomic_DNA"/>
</dbReference>
<dbReference type="PROSITE" id="PS51782">
    <property type="entry name" value="LYSM"/>
    <property type="match status" value="2"/>
</dbReference>